<dbReference type="GO" id="GO:0060287">
    <property type="term" value="P:epithelial cilium movement involved in determination of left/right asymmetry"/>
    <property type="evidence" value="ECO:0007669"/>
    <property type="project" value="TreeGrafter"/>
</dbReference>
<feature type="compositionally biased region" description="Basic and acidic residues" evidence="2">
    <location>
        <begin position="745"/>
        <end position="771"/>
    </location>
</feature>
<feature type="region of interest" description="Disordered" evidence="2">
    <location>
        <begin position="476"/>
        <end position="499"/>
    </location>
</feature>
<accession>A0A498P2Y5</accession>
<dbReference type="Pfam" id="PF16045">
    <property type="entry name" value="LisH_2"/>
    <property type="match status" value="1"/>
</dbReference>
<evidence type="ECO:0000313" key="3">
    <source>
        <dbReference type="EMBL" id="RXN38575.1"/>
    </source>
</evidence>
<sequence>MSVSKEDSLSPDEMRQKLYQTFKSRGLLDALKTQLRNQLIQELHPPAVRRGDTAAHAHSVLVTACNSVIIDHLRSVGYDYTLSVFFPECGMSKDKVSHIQKGQAVEKLQLIDEEYEVLRHRGDRWASVEAKLAEYRKEIQEQAQVELRAKLQHFMEVEITKVKRDEKEASRREILELRRDMERTFEMKSEALMSREKNAIERLQKQQEIEEKEIYAQRQALLKEIESVRSRETELKQRMEAFDKTCKLHEEKVKTMDDLLRRRELSVKTMEDTFDQKLQSELAKYQLELKDDYTKRTEKLTENEKRIKEETVRLQKESAIIDAKAEEHERNLSEVKQLLTELESSRSQASLLAQQNELLRERLENMSDYPALKKDTLELQTHITLMKQQLEENRQENQRLRQVVFGGFGFHLSKLHLSLLFCLPCCSVIGTALENEILRNPKPSLVDRSVLSLIPDRLLPPDIYVDAALLRKTRATSDTDLSEAGPALRGPRPAERDSELVSGALARIRELEQEAERLEEAYRSHQHRAIRAAAAHAVSAEDLTPPRMTSGYRAQPRVSFASAGRPVEKEREQEFTRTPSPRERNPLRLISPPARRLSSTPLSKRGADADHDAHAFTQERLRMSPDSDRAALLFPERQISPIPAEETISSISPPSSPRMKSTTRHSRSPPKLQEVISSSSQESSPQPEKITLHDLTDPVPLVSVDQECILEKLQESHTDVQAAAVSSADAAVKKDMGEEEERSWEEERKRREERRQREREEAQEREERELQRLQQELEDQHEEQAQDKREDTEGHVTLTSTAIGGGADEEGSKEPIDVANPLHKYMMMLMKDKQKEQSPNKEASENQSHEEIVLSENNDCSVDLMSHEEPDDDFW</sequence>
<comment type="caution">
    <text evidence="3">The sequence shown here is derived from an EMBL/GenBank/DDBJ whole genome shotgun (WGS) entry which is preliminary data.</text>
</comment>
<dbReference type="PANTHER" id="PTHR39063:SF1">
    <property type="entry name" value="OFD1 CENTRIOLE AND CENTRIOLAR SATELLITE PROTEIN"/>
    <property type="match status" value="1"/>
</dbReference>
<dbReference type="GO" id="GO:0036064">
    <property type="term" value="C:ciliary basal body"/>
    <property type="evidence" value="ECO:0007669"/>
    <property type="project" value="TreeGrafter"/>
</dbReference>
<gene>
    <name evidence="3" type="ORF">ROHU_000998</name>
</gene>
<keyword evidence="1" id="KW-0175">Coiled coil</keyword>
<dbReference type="PROSITE" id="PS50896">
    <property type="entry name" value="LISH"/>
    <property type="match status" value="1"/>
</dbReference>
<feature type="region of interest" description="Disordered" evidence="2">
    <location>
        <begin position="636"/>
        <end position="699"/>
    </location>
</feature>
<evidence type="ECO:0000256" key="1">
    <source>
        <dbReference type="SAM" id="Coils"/>
    </source>
</evidence>
<dbReference type="GO" id="GO:0005813">
    <property type="term" value="C:centrosome"/>
    <property type="evidence" value="ECO:0007669"/>
    <property type="project" value="TreeGrafter"/>
</dbReference>
<dbReference type="Proteomes" id="UP000290572">
    <property type="component" value="Unassembled WGS sequence"/>
</dbReference>
<dbReference type="STRING" id="84645.A0A498P2Y5"/>
<feature type="compositionally biased region" description="Basic and acidic residues" evidence="2">
    <location>
        <begin position="782"/>
        <end position="794"/>
    </location>
</feature>
<evidence type="ECO:0000256" key="2">
    <source>
        <dbReference type="SAM" id="MobiDB-lite"/>
    </source>
</evidence>
<dbReference type="InterPro" id="IPR055289">
    <property type="entry name" value="OFD1"/>
</dbReference>
<feature type="compositionally biased region" description="Basic and acidic residues" evidence="2">
    <location>
        <begin position="566"/>
        <end position="586"/>
    </location>
</feature>
<proteinExistence type="predicted"/>
<name>A0A498P2Y5_LABRO</name>
<keyword evidence="4" id="KW-1185">Reference proteome</keyword>
<dbReference type="AlphaFoldDB" id="A0A498P2Y5"/>
<feature type="coiled-coil region" evidence="1">
    <location>
        <begin position="186"/>
        <end position="238"/>
    </location>
</feature>
<feature type="region of interest" description="Disordered" evidence="2">
    <location>
        <begin position="716"/>
        <end position="875"/>
    </location>
</feature>
<protein>
    <submittedName>
        <fullName evidence="3">Oral-facial-digital syndrome 1</fullName>
    </submittedName>
</protein>
<reference evidence="3 4" key="1">
    <citation type="submission" date="2018-03" db="EMBL/GenBank/DDBJ databases">
        <title>Draft genome sequence of Rohu Carp (Labeo rohita).</title>
        <authorList>
            <person name="Das P."/>
            <person name="Kushwaha B."/>
            <person name="Joshi C.G."/>
            <person name="Kumar D."/>
            <person name="Nagpure N.S."/>
            <person name="Sahoo L."/>
            <person name="Das S.P."/>
            <person name="Bit A."/>
            <person name="Patnaik S."/>
            <person name="Meher P.K."/>
            <person name="Jayasankar P."/>
            <person name="Koringa P.G."/>
            <person name="Patel N.V."/>
            <person name="Hinsu A.T."/>
            <person name="Kumar R."/>
            <person name="Pandey M."/>
            <person name="Agarwal S."/>
            <person name="Srivastava S."/>
            <person name="Singh M."/>
            <person name="Iquebal M.A."/>
            <person name="Jaiswal S."/>
            <person name="Angadi U.B."/>
            <person name="Kumar N."/>
            <person name="Raza M."/>
            <person name="Shah T.M."/>
            <person name="Rai A."/>
            <person name="Jena J.K."/>
        </authorList>
    </citation>
    <scope>NUCLEOTIDE SEQUENCE [LARGE SCALE GENOMIC DNA]</scope>
    <source>
        <strain evidence="3">DASCIFA01</strain>
        <tissue evidence="3">Testis</tissue>
    </source>
</reference>
<feature type="compositionally biased region" description="Low complexity" evidence="2">
    <location>
        <begin position="639"/>
        <end position="653"/>
    </location>
</feature>
<dbReference type="PANTHER" id="PTHR39063">
    <property type="entry name" value="ORAL-FACIAL-DIGITAL SYNDROME 1 PROTEIN HOMOLOG"/>
    <property type="match status" value="1"/>
</dbReference>
<feature type="coiled-coil region" evidence="1">
    <location>
        <begin position="290"/>
        <end position="345"/>
    </location>
</feature>
<dbReference type="InterPro" id="IPR006594">
    <property type="entry name" value="LisH"/>
</dbReference>
<dbReference type="EMBL" id="QBIY01004718">
    <property type="protein sequence ID" value="RXN38575.1"/>
    <property type="molecule type" value="Genomic_DNA"/>
</dbReference>
<feature type="compositionally biased region" description="Low complexity" evidence="2">
    <location>
        <begin position="677"/>
        <end position="688"/>
    </location>
</feature>
<feature type="region of interest" description="Disordered" evidence="2">
    <location>
        <begin position="541"/>
        <end position="610"/>
    </location>
</feature>
<feature type="compositionally biased region" description="Basic and acidic residues" evidence="2">
    <location>
        <begin position="830"/>
        <end position="852"/>
    </location>
</feature>
<dbReference type="GO" id="GO:0005576">
    <property type="term" value="C:extracellular region"/>
    <property type="evidence" value="ECO:0007669"/>
    <property type="project" value="GOC"/>
</dbReference>
<organism evidence="3 4">
    <name type="scientific">Labeo rohita</name>
    <name type="common">Indian major carp</name>
    <name type="synonym">Cyprinus rohita</name>
    <dbReference type="NCBI Taxonomy" id="84645"/>
    <lineage>
        <taxon>Eukaryota</taxon>
        <taxon>Metazoa</taxon>
        <taxon>Chordata</taxon>
        <taxon>Craniata</taxon>
        <taxon>Vertebrata</taxon>
        <taxon>Euteleostomi</taxon>
        <taxon>Actinopterygii</taxon>
        <taxon>Neopterygii</taxon>
        <taxon>Teleostei</taxon>
        <taxon>Ostariophysi</taxon>
        <taxon>Cypriniformes</taxon>
        <taxon>Cyprinidae</taxon>
        <taxon>Labeoninae</taxon>
        <taxon>Labeonini</taxon>
        <taxon>Labeo</taxon>
    </lineage>
</organism>
<evidence type="ECO:0000313" key="4">
    <source>
        <dbReference type="Proteomes" id="UP000290572"/>
    </source>
</evidence>